<dbReference type="Proteomes" id="UP000007052">
    <property type="component" value="Chromosome"/>
</dbReference>
<gene>
    <name evidence="2" type="ordered locus">PARA_06060</name>
</gene>
<sequence length="113" mass="13593">MFYLLEEYEDELLWSGDIFRVFIQNKGENYYTDRVVDFIIFETEDVDRPLGLLSISGYKAEKIAFIFPKEAFKKDAIYSLDKNWIEKNIYDYLYLHKECDKVFISKNDSILPF</sequence>
<dbReference type="Pfam" id="PF15572">
    <property type="entry name" value="Imm45"/>
    <property type="match status" value="1"/>
</dbReference>
<reference evidence="3" key="1">
    <citation type="submission" date="2010-07" db="EMBL/GenBank/DDBJ databases">
        <title>The genome sequence of Haemophilus parainfluenzae T3T1.</title>
        <authorList>
            <person name="Crook D."/>
            <person name="Hood D."/>
            <person name="Moxon R."/>
            <person name="Parkhill J."/>
            <person name="Aslett M."/>
            <person name="Bentley S.D."/>
        </authorList>
    </citation>
    <scope>NUCLEOTIDE SEQUENCE [LARGE SCALE GENOMIC DNA]</scope>
    <source>
        <strain evidence="3">T3T1</strain>
    </source>
</reference>
<dbReference type="InterPro" id="IPR029077">
    <property type="entry name" value="Imm45"/>
</dbReference>
<dbReference type="RefSeq" id="WP_014064495.1">
    <property type="nucleotide sequence ID" value="NC_015964.1"/>
</dbReference>
<evidence type="ECO:0000259" key="1">
    <source>
        <dbReference type="Pfam" id="PF15572"/>
    </source>
</evidence>
<dbReference type="AlphaFoldDB" id="A0AB33QJ77"/>
<organism evidence="2 3">
    <name type="scientific">Haemophilus parainfluenzae (strain T3T1)</name>
    <dbReference type="NCBI Taxonomy" id="862965"/>
    <lineage>
        <taxon>Bacteria</taxon>
        <taxon>Pseudomonadati</taxon>
        <taxon>Pseudomonadota</taxon>
        <taxon>Gammaproteobacteria</taxon>
        <taxon>Pasteurellales</taxon>
        <taxon>Pasteurellaceae</taxon>
        <taxon>Haemophilus</taxon>
    </lineage>
</organism>
<evidence type="ECO:0000313" key="2">
    <source>
        <dbReference type="EMBL" id="CBW14713.1"/>
    </source>
</evidence>
<name>A0AB33QJ77_HAEP3</name>
<dbReference type="EMBL" id="FQ312002">
    <property type="protein sequence ID" value="CBW14713.1"/>
    <property type="molecule type" value="Genomic_DNA"/>
</dbReference>
<dbReference type="KEGG" id="hpr:PARA_06060"/>
<protein>
    <recommendedName>
        <fullName evidence="1">Immunity protein 45 domain-containing protein</fullName>
    </recommendedName>
</protein>
<feature type="domain" description="Immunity protein 45" evidence="1">
    <location>
        <begin position="7"/>
        <end position="104"/>
    </location>
</feature>
<accession>A0AB33QJ77</accession>
<evidence type="ECO:0000313" key="3">
    <source>
        <dbReference type="Proteomes" id="UP000007052"/>
    </source>
</evidence>
<proteinExistence type="predicted"/>